<evidence type="ECO:0000313" key="1">
    <source>
        <dbReference type="EMBL" id="GMG99329.1"/>
    </source>
</evidence>
<evidence type="ECO:0000313" key="2">
    <source>
        <dbReference type="Proteomes" id="UP001279734"/>
    </source>
</evidence>
<dbReference type="EMBL" id="BSYO01000001">
    <property type="protein sequence ID" value="GMG99329.1"/>
    <property type="molecule type" value="Genomic_DNA"/>
</dbReference>
<proteinExistence type="predicted"/>
<dbReference type="Proteomes" id="UP001279734">
    <property type="component" value="Unassembled WGS sequence"/>
</dbReference>
<sequence>MPGHFLLFQELKCYLHFKRYHYQHPREAEEVIFRIWRCYLRFSAIHPAQLARLNMESLYCLQSCVAASYGLPFINCD</sequence>
<organism evidence="1 2">
    <name type="scientific">Nepenthes gracilis</name>
    <name type="common">Slender pitcher plant</name>
    <dbReference type="NCBI Taxonomy" id="150966"/>
    <lineage>
        <taxon>Eukaryota</taxon>
        <taxon>Viridiplantae</taxon>
        <taxon>Streptophyta</taxon>
        <taxon>Embryophyta</taxon>
        <taxon>Tracheophyta</taxon>
        <taxon>Spermatophyta</taxon>
        <taxon>Magnoliopsida</taxon>
        <taxon>eudicotyledons</taxon>
        <taxon>Gunneridae</taxon>
        <taxon>Pentapetalae</taxon>
        <taxon>Caryophyllales</taxon>
        <taxon>Nepenthaceae</taxon>
        <taxon>Nepenthes</taxon>
    </lineage>
</organism>
<comment type="caution">
    <text evidence="1">The sequence shown here is derived from an EMBL/GenBank/DDBJ whole genome shotgun (WGS) entry which is preliminary data.</text>
</comment>
<accession>A0AAD3RXJ3</accession>
<dbReference type="AlphaFoldDB" id="A0AAD3RXJ3"/>
<name>A0AAD3RXJ3_NEPGR</name>
<gene>
    <name evidence="1" type="ORF">Nepgr_001169</name>
</gene>
<reference evidence="1" key="1">
    <citation type="submission" date="2023-05" db="EMBL/GenBank/DDBJ databases">
        <title>Nepenthes gracilis genome sequencing.</title>
        <authorList>
            <person name="Fukushima K."/>
        </authorList>
    </citation>
    <scope>NUCLEOTIDE SEQUENCE</scope>
    <source>
        <strain evidence="1">SING2019-196</strain>
    </source>
</reference>
<keyword evidence="2" id="KW-1185">Reference proteome</keyword>
<protein>
    <submittedName>
        <fullName evidence="1">Uncharacterized protein</fullName>
    </submittedName>
</protein>